<reference evidence="3" key="2">
    <citation type="journal article" date="2018" name="Nat. Commun.">
        <title>Extreme sensitivity to ultraviolet light in the fungal pathogen causing white-nose syndrome of bats.</title>
        <authorList>
            <person name="Palmer J.M."/>
            <person name="Drees K.P."/>
            <person name="Foster J.T."/>
            <person name="Lindner D.L."/>
        </authorList>
    </citation>
    <scope>NUCLEOTIDE SEQUENCE [LARGE SCALE GENOMIC DNA]</scope>
    <source>
        <strain evidence="3">UAMH 10579</strain>
    </source>
</reference>
<dbReference type="GeneID" id="28833705"/>
<keyword evidence="1" id="KW-1133">Transmembrane helix</keyword>
<feature type="transmembrane region" description="Helical" evidence="1">
    <location>
        <begin position="356"/>
        <end position="377"/>
    </location>
</feature>
<accession>A0A2P2SWM8</accession>
<feature type="transmembrane region" description="Helical" evidence="1">
    <location>
        <begin position="304"/>
        <end position="326"/>
    </location>
</feature>
<feature type="transmembrane region" description="Helical" evidence="1">
    <location>
        <begin position="410"/>
        <end position="431"/>
    </location>
</feature>
<dbReference type="AlphaFoldDB" id="A0A2P2SWM8"/>
<sequence length="449" mass="49363">MEHIDGSFGLASLLTEVANTTFANATFTNAAALSTTACPDDSKVPWQSALWAILALALNAMTQPSSADPSPTPAISFVRSSPVICFIDAVSIPIWLAVGCYYGESTTNSLTSKRLATRPNRTPASAPIFSATTSAVFFILGPLPQAIKLAGMSGVSFTKFIGFIFLVAYLLGVYEADAAHRASRRHTEKPWLSFAVKAQRIPETVRIRLAWLDEVLRYYIFFVHFSLWVVVAHMVVYPSTNAGKVAADRLEESVILLTYQLPIVFIAVPAGLWGKRHLGKWLHERFSGSVGPQRMRKVVHAGLLYGPAVLSGFSAFALSIFLFQLLKNYARSKQEVRLGWKAYADTKDSFVKLSGFILVLFVLAVCIPLLSFGLYFAKMFLDLLMEPEPEINKPKLEKEADDEEDAVTTVYNIAVLGFALSNLFFAILFYAHGYVAEGTSKPGWSEMLG</sequence>
<feature type="transmembrane region" description="Helical" evidence="1">
    <location>
        <begin position="83"/>
        <end position="104"/>
    </location>
</feature>
<keyword evidence="1" id="KW-0472">Membrane</keyword>
<dbReference type="EMBL" id="KV460206">
    <property type="protein sequence ID" value="OBU01253.1"/>
    <property type="molecule type" value="Genomic_DNA"/>
</dbReference>
<proteinExistence type="predicted"/>
<gene>
    <name evidence="2" type="ORF">VE01_00319</name>
</gene>
<evidence type="ECO:0000313" key="3">
    <source>
        <dbReference type="Proteomes" id="UP000091956"/>
    </source>
</evidence>
<feature type="transmembrane region" description="Helical" evidence="1">
    <location>
        <begin position="155"/>
        <end position="174"/>
    </location>
</feature>
<keyword evidence="3" id="KW-1185">Reference proteome</keyword>
<feature type="transmembrane region" description="Helical" evidence="1">
    <location>
        <begin position="124"/>
        <end position="143"/>
    </location>
</feature>
<organism evidence="2 3">
    <name type="scientific">Pseudogymnoascus verrucosus</name>
    <dbReference type="NCBI Taxonomy" id="342668"/>
    <lineage>
        <taxon>Eukaryota</taxon>
        <taxon>Fungi</taxon>
        <taxon>Dikarya</taxon>
        <taxon>Ascomycota</taxon>
        <taxon>Pezizomycotina</taxon>
        <taxon>Leotiomycetes</taxon>
        <taxon>Thelebolales</taxon>
        <taxon>Thelebolaceae</taxon>
        <taxon>Pseudogymnoascus</taxon>
    </lineage>
</organism>
<feature type="transmembrane region" description="Helical" evidence="1">
    <location>
        <begin position="256"/>
        <end position="274"/>
    </location>
</feature>
<dbReference type="OrthoDB" id="2847781at2759"/>
<reference evidence="2 3" key="1">
    <citation type="submission" date="2016-03" db="EMBL/GenBank/DDBJ databases">
        <title>Comparative genomics of Pseudogymnoascus destructans, the fungus causing white-nose syndrome of bats.</title>
        <authorList>
            <person name="Palmer J.M."/>
            <person name="Drees K.P."/>
            <person name="Foster J.T."/>
            <person name="Lindner D.L."/>
        </authorList>
    </citation>
    <scope>NUCLEOTIDE SEQUENCE [LARGE SCALE GENOMIC DNA]</scope>
    <source>
        <strain evidence="2 3">UAMH 10579</strain>
    </source>
</reference>
<protein>
    <submittedName>
        <fullName evidence="2">Uncharacterized protein</fullName>
    </submittedName>
</protein>
<name>A0A2P2SWM8_9PEZI</name>
<dbReference type="Proteomes" id="UP000091956">
    <property type="component" value="Unassembled WGS sequence"/>
</dbReference>
<keyword evidence="1" id="KW-0812">Transmembrane</keyword>
<evidence type="ECO:0000313" key="2">
    <source>
        <dbReference type="EMBL" id="OBU01253.1"/>
    </source>
</evidence>
<feature type="transmembrane region" description="Helical" evidence="1">
    <location>
        <begin position="218"/>
        <end position="236"/>
    </location>
</feature>
<evidence type="ECO:0000256" key="1">
    <source>
        <dbReference type="SAM" id="Phobius"/>
    </source>
</evidence>
<dbReference type="RefSeq" id="XP_018134985.1">
    <property type="nucleotide sequence ID" value="XM_018269851.2"/>
</dbReference>